<sequence>MVNEKVALGEYERAKGIMGTGHYNDTYRYNSDNSIIFDRLAIIMDICNEGVKDSVSIANFEDAVSYLLDNKSSWTYGPDKNENTTAIHEINRQNQELRSDATGEFYSIPIMTDDGENDGSITQGGKQFRVYTNGKIDQRAGMHEFFEIVPAK</sequence>
<keyword evidence="2" id="KW-1185">Reference proteome</keyword>
<name>A0ABS3L7E3_9ENTE</name>
<reference evidence="1 2" key="1">
    <citation type="submission" date="2021-03" db="EMBL/GenBank/DDBJ databases">
        <title>Enterococcal diversity collection.</title>
        <authorList>
            <person name="Gilmore M.S."/>
            <person name="Schwartzman J."/>
            <person name="Van Tyne D."/>
            <person name="Martin M."/>
            <person name="Earl A.M."/>
            <person name="Manson A.L."/>
            <person name="Straub T."/>
            <person name="Salamzade R."/>
            <person name="Saavedra J."/>
            <person name="Lebreton F."/>
            <person name="Prichula J."/>
            <person name="Schaufler K."/>
            <person name="Gaca A."/>
            <person name="Sgardioli B."/>
            <person name="Wagenaar J."/>
            <person name="Strong T."/>
        </authorList>
    </citation>
    <scope>NUCLEOTIDE SEQUENCE [LARGE SCALE GENOMIC DNA]</scope>
    <source>
        <strain evidence="1 2">669A</strain>
    </source>
</reference>
<protein>
    <submittedName>
        <fullName evidence="1">Uncharacterized protein</fullName>
    </submittedName>
</protein>
<accession>A0ABS3L7E3</accession>
<organism evidence="1 2">
    <name type="scientific">Candidatus Enterococcus moelleringii</name>
    <dbReference type="NCBI Taxonomy" id="2815325"/>
    <lineage>
        <taxon>Bacteria</taxon>
        <taxon>Bacillati</taxon>
        <taxon>Bacillota</taxon>
        <taxon>Bacilli</taxon>
        <taxon>Lactobacillales</taxon>
        <taxon>Enterococcaceae</taxon>
        <taxon>Enterococcus</taxon>
    </lineage>
</organism>
<evidence type="ECO:0000313" key="1">
    <source>
        <dbReference type="EMBL" id="MBO1305544.1"/>
    </source>
</evidence>
<comment type="caution">
    <text evidence="1">The sequence shown here is derived from an EMBL/GenBank/DDBJ whole genome shotgun (WGS) entry which is preliminary data.</text>
</comment>
<gene>
    <name evidence="1" type="ORF">JZO70_05195</name>
</gene>
<dbReference type="EMBL" id="JAFREM010000008">
    <property type="protein sequence ID" value="MBO1305544.1"/>
    <property type="molecule type" value="Genomic_DNA"/>
</dbReference>
<evidence type="ECO:0000313" key="2">
    <source>
        <dbReference type="Proteomes" id="UP000664601"/>
    </source>
</evidence>
<dbReference type="Proteomes" id="UP000664601">
    <property type="component" value="Unassembled WGS sequence"/>
</dbReference>
<proteinExistence type="predicted"/>